<dbReference type="RefSeq" id="WP_038517973.1">
    <property type="nucleotide sequence ID" value="NZ_CP008953.1"/>
</dbReference>
<feature type="transmembrane region" description="Helical" evidence="1">
    <location>
        <begin position="45"/>
        <end position="64"/>
    </location>
</feature>
<keyword evidence="1" id="KW-1133">Transmembrane helix</keyword>
<gene>
    <name evidence="2" type="ORF">AJAP_31405</name>
</gene>
<dbReference type="AlphaFoldDB" id="A0A075V1M5"/>
<dbReference type="Proteomes" id="UP000028492">
    <property type="component" value="Chromosome"/>
</dbReference>
<protein>
    <submittedName>
        <fullName evidence="2">Conserved putative membrane protein</fullName>
    </submittedName>
</protein>
<dbReference type="STRING" id="208439.AJAP_31405"/>
<sequence>MGIYLTGIAWVVGAAALAGLVGYLVRRFGWDEGRPDNNDAAGQVFTIVGGLHAVLVAFILISLFDSASAAREGSYHEADSLVAAVWAADSLGTEVKDEVRKLSTEYISTVEQKEWPLMAGGQTTLPDAGWTQLDRLRKAVDKAPTDDDWLRERKTEANTQLWQVYEARQERLNAVVGGRVGGVVWFALILGSLISALLPNLFGGTRLAAHLVIVSTLAGTVTLLLFAIYQLQNPFGGGVRIPPDAFTAALARIS</sequence>
<evidence type="ECO:0000256" key="1">
    <source>
        <dbReference type="SAM" id="Phobius"/>
    </source>
</evidence>
<proteinExistence type="predicted"/>
<feature type="transmembrane region" description="Helical" evidence="1">
    <location>
        <begin position="7"/>
        <end position="25"/>
    </location>
</feature>
<keyword evidence="1" id="KW-0812">Transmembrane</keyword>
<evidence type="ECO:0000313" key="3">
    <source>
        <dbReference type="Proteomes" id="UP000028492"/>
    </source>
</evidence>
<dbReference type="Pfam" id="PF14023">
    <property type="entry name" value="Bestrophin-like"/>
    <property type="match status" value="1"/>
</dbReference>
<dbReference type="InterPro" id="IPR025333">
    <property type="entry name" value="DUF4239"/>
</dbReference>
<keyword evidence="1" id="KW-0472">Membrane</keyword>
<dbReference type="KEGG" id="aja:AJAP_31405"/>
<reference evidence="2 3" key="1">
    <citation type="journal article" date="2014" name="J. Biotechnol.">
        <title>Complete genome sequence of the actinobacterium Amycolatopsis japonica MG417-CF17(T) (=DSM 44213T) producing (S,S)-N,N'-ethylenediaminedisuccinic acid.</title>
        <authorList>
            <person name="Stegmann E."/>
            <person name="Albersmeier A."/>
            <person name="Spohn M."/>
            <person name="Gert H."/>
            <person name="Weber T."/>
            <person name="Wohlleben W."/>
            <person name="Kalinowski J."/>
            <person name="Ruckert C."/>
        </authorList>
    </citation>
    <scope>NUCLEOTIDE SEQUENCE [LARGE SCALE GENOMIC DNA]</scope>
    <source>
        <strain evidence="3">MG417-CF17 (DSM 44213)</strain>
    </source>
</reference>
<dbReference type="HOGENOM" id="CLU_090342_1_0_11"/>
<evidence type="ECO:0000313" key="2">
    <source>
        <dbReference type="EMBL" id="AIG79103.1"/>
    </source>
</evidence>
<dbReference type="eggNOG" id="ENOG5030DSB">
    <property type="taxonomic scope" value="Bacteria"/>
</dbReference>
<keyword evidence="3" id="KW-1185">Reference proteome</keyword>
<name>A0A075V1M5_9PSEU</name>
<feature type="transmembrane region" description="Helical" evidence="1">
    <location>
        <begin position="208"/>
        <end position="231"/>
    </location>
</feature>
<organism evidence="2 3">
    <name type="scientific">Amycolatopsis japonica</name>
    <dbReference type="NCBI Taxonomy" id="208439"/>
    <lineage>
        <taxon>Bacteria</taxon>
        <taxon>Bacillati</taxon>
        <taxon>Actinomycetota</taxon>
        <taxon>Actinomycetes</taxon>
        <taxon>Pseudonocardiales</taxon>
        <taxon>Pseudonocardiaceae</taxon>
        <taxon>Amycolatopsis</taxon>
        <taxon>Amycolatopsis japonica group</taxon>
    </lineage>
</organism>
<feature type="transmembrane region" description="Helical" evidence="1">
    <location>
        <begin position="180"/>
        <end position="202"/>
    </location>
</feature>
<dbReference type="EMBL" id="CP008953">
    <property type="protein sequence ID" value="AIG79103.1"/>
    <property type="molecule type" value="Genomic_DNA"/>
</dbReference>
<accession>A0A075V1M5</accession>